<feature type="region of interest" description="Disordered" evidence="1">
    <location>
        <begin position="1"/>
        <end position="20"/>
    </location>
</feature>
<organism evidence="2 3">
    <name type="scientific">Mycena metata</name>
    <dbReference type="NCBI Taxonomy" id="1033252"/>
    <lineage>
        <taxon>Eukaryota</taxon>
        <taxon>Fungi</taxon>
        <taxon>Dikarya</taxon>
        <taxon>Basidiomycota</taxon>
        <taxon>Agaricomycotina</taxon>
        <taxon>Agaricomycetes</taxon>
        <taxon>Agaricomycetidae</taxon>
        <taxon>Agaricales</taxon>
        <taxon>Marasmiineae</taxon>
        <taxon>Mycenaceae</taxon>
        <taxon>Mycena</taxon>
    </lineage>
</organism>
<comment type="caution">
    <text evidence="2">The sequence shown here is derived from an EMBL/GenBank/DDBJ whole genome shotgun (WGS) entry which is preliminary data.</text>
</comment>
<evidence type="ECO:0008006" key="4">
    <source>
        <dbReference type="Google" id="ProtNLM"/>
    </source>
</evidence>
<keyword evidence="3" id="KW-1185">Reference proteome</keyword>
<evidence type="ECO:0000256" key="1">
    <source>
        <dbReference type="SAM" id="MobiDB-lite"/>
    </source>
</evidence>
<accession>A0AAD7H6Z2</accession>
<dbReference type="Proteomes" id="UP001215598">
    <property type="component" value="Unassembled WGS sequence"/>
</dbReference>
<proteinExistence type="predicted"/>
<feature type="compositionally biased region" description="Basic and acidic residues" evidence="1">
    <location>
        <begin position="1"/>
        <end position="10"/>
    </location>
</feature>
<reference evidence="2" key="1">
    <citation type="submission" date="2023-03" db="EMBL/GenBank/DDBJ databases">
        <title>Massive genome expansion in bonnet fungi (Mycena s.s.) driven by repeated elements and novel gene families across ecological guilds.</title>
        <authorList>
            <consortium name="Lawrence Berkeley National Laboratory"/>
            <person name="Harder C.B."/>
            <person name="Miyauchi S."/>
            <person name="Viragh M."/>
            <person name="Kuo A."/>
            <person name="Thoen E."/>
            <person name="Andreopoulos B."/>
            <person name="Lu D."/>
            <person name="Skrede I."/>
            <person name="Drula E."/>
            <person name="Henrissat B."/>
            <person name="Morin E."/>
            <person name="Kohler A."/>
            <person name="Barry K."/>
            <person name="LaButti K."/>
            <person name="Morin E."/>
            <person name="Salamov A."/>
            <person name="Lipzen A."/>
            <person name="Mereny Z."/>
            <person name="Hegedus B."/>
            <person name="Baldrian P."/>
            <person name="Stursova M."/>
            <person name="Weitz H."/>
            <person name="Taylor A."/>
            <person name="Grigoriev I.V."/>
            <person name="Nagy L.G."/>
            <person name="Martin F."/>
            <person name="Kauserud H."/>
        </authorList>
    </citation>
    <scope>NUCLEOTIDE SEQUENCE</scope>
    <source>
        <strain evidence="2">CBHHK182m</strain>
    </source>
</reference>
<sequence length="465" mass="52401">MFRPDDRGHSDNPSLNLERGSGQLVWHSGPPGLKDSLWQNILEAQAKIKALEVLLTNSEMGKETFAVPVRITVEFLPIAVLREIFLYFLPMGNPLVLCWICRAWRITAMETSLLWIHPSFVLSTGSCSARPSCAAEIDDRYPGCYRSLHLAVTQDQLSVLFDERLQFSNLQSCSLHFGLLDLDAWLWHQGLRHSAPCLQILAISAETVSSDASTFSGFIMCFPWSQLTILHMQNTLLECSILQIGSFAVQPNGSRINFRPSIILSQLFSLRVKFQNQLHFRSTVTEVFDPVVLNTLTFPSLKALHLTARVDWSDPYPMVGWIRRQPAALSTLTLECKPVFRAVQEHLLWHLRVLTIISAAATYVSPGWARFSTLDGLVFDLTETITTWVTLEPRPERELRLFADGEVLSGIKSRLLAFDNGLVIAAHVSDCPSVHRDQSQRSLEHPGTCLRIRRKVGTRDAINLM</sequence>
<dbReference type="AlphaFoldDB" id="A0AAD7H6Z2"/>
<evidence type="ECO:0000313" key="2">
    <source>
        <dbReference type="EMBL" id="KAJ7713934.1"/>
    </source>
</evidence>
<name>A0AAD7H6Z2_9AGAR</name>
<protein>
    <recommendedName>
        <fullName evidence="4">F-box domain-containing protein</fullName>
    </recommendedName>
</protein>
<gene>
    <name evidence="2" type="ORF">B0H16DRAFT_1478322</name>
</gene>
<dbReference type="EMBL" id="JARKIB010000333">
    <property type="protein sequence ID" value="KAJ7713934.1"/>
    <property type="molecule type" value="Genomic_DNA"/>
</dbReference>
<evidence type="ECO:0000313" key="3">
    <source>
        <dbReference type="Proteomes" id="UP001215598"/>
    </source>
</evidence>